<dbReference type="Proteomes" id="UP001597024">
    <property type="component" value="Unassembled WGS sequence"/>
</dbReference>
<dbReference type="Pfam" id="PF10901">
    <property type="entry name" value="DUF2690"/>
    <property type="match status" value="1"/>
</dbReference>
<keyword evidence="3" id="KW-1185">Reference proteome</keyword>
<gene>
    <name evidence="2" type="ORF">ACFQ08_01050</name>
</gene>
<comment type="caution">
    <text evidence="2">The sequence shown here is derived from an EMBL/GenBank/DDBJ whole genome shotgun (WGS) entry which is preliminary data.</text>
</comment>
<keyword evidence="1" id="KW-0732">Signal</keyword>
<sequence length="175" mass="18364">MSRRGVSLALKLFGVMLAGSVAMATGPAFALDDPSGRRAAGSDAACYANPSEATCDNTDPEASGCSKDAFTVSQAYLWHHTEGGTPTVQENAVVELRYSPHCGTNWSKVRVFDGAAPVQVRLCRDGFNTCTDLYTVYGSTLAFSDQLYARNVTATAYGACCWGNGAGPAWAEVSG</sequence>
<name>A0ABW3DHI0_9ACTN</name>
<evidence type="ECO:0000313" key="2">
    <source>
        <dbReference type="EMBL" id="MFD0883153.1"/>
    </source>
</evidence>
<reference evidence="3" key="1">
    <citation type="journal article" date="2019" name="Int. J. Syst. Evol. Microbiol.">
        <title>The Global Catalogue of Microorganisms (GCM) 10K type strain sequencing project: providing services to taxonomists for standard genome sequencing and annotation.</title>
        <authorList>
            <consortium name="The Broad Institute Genomics Platform"/>
            <consortium name="The Broad Institute Genome Sequencing Center for Infectious Disease"/>
            <person name="Wu L."/>
            <person name="Ma J."/>
        </authorList>
    </citation>
    <scope>NUCLEOTIDE SEQUENCE [LARGE SCALE GENOMIC DNA]</scope>
    <source>
        <strain evidence="3">CCUG 62974</strain>
    </source>
</reference>
<feature type="chain" id="PRO_5047422623" evidence="1">
    <location>
        <begin position="25"/>
        <end position="175"/>
    </location>
</feature>
<accession>A0ABW3DHI0</accession>
<protein>
    <submittedName>
        <fullName evidence="2">DUF2690 domain-containing protein</fullName>
    </submittedName>
</protein>
<feature type="signal peptide" evidence="1">
    <location>
        <begin position="1"/>
        <end position="24"/>
    </location>
</feature>
<organism evidence="2 3">
    <name type="scientific">Streptosporangium algeriense</name>
    <dbReference type="NCBI Taxonomy" id="1682748"/>
    <lineage>
        <taxon>Bacteria</taxon>
        <taxon>Bacillati</taxon>
        <taxon>Actinomycetota</taxon>
        <taxon>Actinomycetes</taxon>
        <taxon>Streptosporangiales</taxon>
        <taxon>Streptosporangiaceae</taxon>
        <taxon>Streptosporangium</taxon>
    </lineage>
</organism>
<dbReference type="EMBL" id="JBHTHX010000010">
    <property type="protein sequence ID" value="MFD0883153.1"/>
    <property type="molecule type" value="Genomic_DNA"/>
</dbReference>
<proteinExistence type="predicted"/>
<evidence type="ECO:0000313" key="3">
    <source>
        <dbReference type="Proteomes" id="UP001597024"/>
    </source>
</evidence>
<dbReference type="InterPro" id="IPR021224">
    <property type="entry name" value="DUF2690"/>
</dbReference>
<evidence type="ECO:0000256" key="1">
    <source>
        <dbReference type="SAM" id="SignalP"/>
    </source>
</evidence>